<dbReference type="GO" id="GO:0008320">
    <property type="term" value="F:protein transmembrane transporter activity"/>
    <property type="evidence" value="ECO:0007669"/>
    <property type="project" value="TreeGrafter"/>
</dbReference>
<dbReference type="GO" id="GO:0005744">
    <property type="term" value="C:TIM23 mitochondrial import inner membrane translocase complex"/>
    <property type="evidence" value="ECO:0007669"/>
    <property type="project" value="TreeGrafter"/>
</dbReference>
<dbReference type="Proteomes" id="UP000323067">
    <property type="component" value="Chromosome i"/>
</dbReference>
<evidence type="ECO:0000256" key="3">
    <source>
        <dbReference type="ARBA" id="ARBA00022989"/>
    </source>
</evidence>
<accession>A0A2H4SWE0</accession>
<organism evidence="6 7">
    <name type="scientific">Cordyceps militaris</name>
    <name type="common">Caterpillar fungus</name>
    <name type="synonym">Clavaria militaris</name>
    <dbReference type="NCBI Taxonomy" id="73501"/>
    <lineage>
        <taxon>Eukaryota</taxon>
        <taxon>Fungi</taxon>
        <taxon>Dikarya</taxon>
        <taxon>Ascomycota</taxon>
        <taxon>Pezizomycotina</taxon>
        <taxon>Sordariomycetes</taxon>
        <taxon>Hypocreomycetidae</taxon>
        <taxon>Hypocreales</taxon>
        <taxon>Cordycipitaceae</taxon>
        <taxon>Cordyceps</taxon>
    </lineage>
</organism>
<sequence length="329" mass="35118">MSSLWNAFSGGNKPQPQKQPEPTTTFGPSSSAVTYDPTEGQGVESFLQSTAFADPSQLHPLAGLNRDTLEYLSLEDSALSDLPGGQSVIPSRGFTDDLCYGTGTTYVAGLGLGGAWGLQEGMRKSAGQPPKLRLNATLNAITRRGPFLGNSAGVVAIAYNMTNSLIGYARGKHDAANSIAAGVLSGMLFKSTRGLRPMLISGGIVGSVAATWTIARRSLFSVPEPVLASTELETLILFVASGLAEFWAATLYTIHFRAIEGEIRKGKKKDASGLVEGEWPRMMKTLPTNESNFGTKMYITNLARVSEHYTVLATALVVNTIHTLWVKRS</sequence>
<dbReference type="AlphaFoldDB" id="A0A2H4SWE0"/>
<evidence type="ECO:0000256" key="1">
    <source>
        <dbReference type="ARBA" id="ARBA00004141"/>
    </source>
</evidence>
<gene>
    <name evidence="6" type="ORF">A9K55_000055</name>
</gene>
<dbReference type="PANTHER" id="PTHR15371">
    <property type="entry name" value="TIM23"/>
    <property type="match status" value="1"/>
</dbReference>
<evidence type="ECO:0000313" key="7">
    <source>
        <dbReference type="Proteomes" id="UP000323067"/>
    </source>
</evidence>
<dbReference type="GO" id="GO:0030150">
    <property type="term" value="P:protein import into mitochondrial matrix"/>
    <property type="evidence" value="ECO:0007669"/>
    <property type="project" value="TreeGrafter"/>
</dbReference>
<dbReference type="PANTHER" id="PTHR15371:SF0">
    <property type="entry name" value="SD19278P"/>
    <property type="match status" value="1"/>
</dbReference>
<keyword evidence="4" id="KW-0472">Membrane</keyword>
<dbReference type="Pfam" id="PF02466">
    <property type="entry name" value="Tim17"/>
    <property type="match status" value="1"/>
</dbReference>
<dbReference type="EMBL" id="CP023328">
    <property type="protein sequence ID" value="ATY67411.1"/>
    <property type="molecule type" value="Genomic_DNA"/>
</dbReference>
<comment type="subcellular location">
    <subcellularLocation>
        <location evidence="1">Membrane</location>
        <topology evidence="1">Multi-pass membrane protein</topology>
    </subcellularLocation>
</comment>
<name>A0A2H4SWE0_CORMI</name>
<dbReference type="InterPro" id="IPR045238">
    <property type="entry name" value="Tim23-like"/>
</dbReference>
<protein>
    <submittedName>
        <fullName evidence="6">Mitochondrial import inner membrane translocase subunit tim23</fullName>
    </submittedName>
</protein>
<keyword evidence="3" id="KW-1133">Transmembrane helix</keyword>
<feature type="compositionally biased region" description="Low complexity" evidence="5">
    <location>
        <begin position="13"/>
        <end position="25"/>
    </location>
</feature>
<reference evidence="6 7" key="1">
    <citation type="journal article" date="2017" name="BMC Genomics">
        <title>Chromosome level assembly and secondary metabolite potential of the parasitic fungus Cordyceps militaris.</title>
        <authorList>
            <person name="Kramer G.J."/>
            <person name="Nodwell J.R."/>
        </authorList>
    </citation>
    <scope>NUCLEOTIDE SEQUENCE [LARGE SCALE GENOMIC DNA]</scope>
    <source>
        <strain evidence="6 7">ATCC 34164</strain>
    </source>
</reference>
<evidence type="ECO:0000256" key="4">
    <source>
        <dbReference type="ARBA" id="ARBA00023136"/>
    </source>
</evidence>
<evidence type="ECO:0000256" key="5">
    <source>
        <dbReference type="SAM" id="MobiDB-lite"/>
    </source>
</evidence>
<dbReference type="OrthoDB" id="159299at2759"/>
<dbReference type="VEuPathDB" id="FungiDB:CCM_07358"/>
<evidence type="ECO:0000256" key="2">
    <source>
        <dbReference type="ARBA" id="ARBA00022692"/>
    </source>
</evidence>
<evidence type="ECO:0000313" key="6">
    <source>
        <dbReference type="EMBL" id="ATY67411.1"/>
    </source>
</evidence>
<dbReference type="VEuPathDB" id="FungiDB:A9K55_000055"/>
<proteinExistence type="predicted"/>
<keyword evidence="2" id="KW-0812">Transmembrane</keyword>
<feature type="region of interest" description="Disordered" evidence="5">
    <location>
        <begin position="1"/>
        <end position="33"/>
    </location>
</feature>